<dbReference type="Gene3D" id="3.30.950.10">
    <property type="entry name" value="Methyltransferase, Cobalt-precorrin-4 Transmethylase, Domain 2"/>
    <property type="match status" value="1"/>
</dbReference>
<dbReference type="PANTHER" id="PTHR43467">
    <property type="entry name" value="COBALT-PRECORRIN-2 C(20)-METHYLTRANSFERASE"/>
    <property type="match status" value="1"/>
</dbReference>
<dbReference type="eggNOG" id="COG2243">
    <property type="taxonomic scope" value="Bacteria"/>
</dbReference>
<dbReference type="GO" id="GO:0032259">
    <property type="term" value="P:methylation"/>
    <property type="evidence" value="ECO:0007669"/>
    <property type="project" value="UniProtKB-KW"/>
</dbReference>
<dbReference type="RefSeq" id="WP_013682585.1">
    <property type="nucleotide sequence ID" value="NC_015318.1"/>
</dbReference>
<keyword evidence="6" id="KW-0949">S-adenosyl-L-methionine</keyword>
<comment type="similarity">
    <text evidence="2 7">Belongs to the precorrin methyltransferase family.</text>
</comment>
<dbReference type="NCBIfam" id="TIGR01467">
    <property type="entry name" value="cobI_cbiL"/>
    <property type="match status" value="1"/>
</dbReference>
<proteinExistence type="inferred from homology"/>
<dbReference type="OrthoDB" id="9804789at2"/>
<reference evidence="9 10" key="1">
    <citation type="journal article" date="2011" name="Stand. Genomic Sci.">
        <title>Complete genome sequence of the thermophilic sulfur-reducer Hippea maritima type strain (MH(2)).</title>
        <authorList>
            <person name="Huntemann M."/>
            <person name="Lu M."/>
            <person name="Nolan M."/>
            <person name="Lapidus A."/>
            <person name="Lucas S."/>
            <person name="Hammon N."/>
            <person name="Deshpande S."/>
            <person name="Cheng J.F."/>
            <person name="Tapia R."/>
            <person name="Han C."/>
            <person name="Goodwin L."/>
            <person name="Pitluck S."/>
            <person name="Liolios K."/>
            <person name="Pagani I."/>
            <person name="Ivanova N."/>
            <person name="Ovchinikova G."/>
            <person name="Pati A."/>
            <person name="Chen A."/>
            <person name="Palaniappan K."/>
            <person name="Land M."/>
            <person name="Hauser L."/>
            <person name="Jeffries C.D."/>
            <person name="Detter J.C."/>
            <person name="Brambilla E.M."/>
            <person name="Rohde M."/>
            <person name="Spring S."/>
            <person name="Goker M."/>
            <person name="Woyke T."/>
            <person name="Bristow J."/>
            <person name="Eisen J.A."/>
            <person name="Markowitz V."/>
            <person name="Hugenholtz P."/>
            <person name="Kyrpides N.C."/>
            <person name="Klenk H.P."/>
            <person name="Mavromatis K."/>
        </authorList>
    </citation>
    <scope>NUCLEOTIDE SEQUENCE [LARGE SCALE GENOMIC DNA]</scope>
    <source>
        <strain evidence="10">ATCC 700847 / DSM 10411 / MH2</strain>
    </source>
</reference>
<sequence>MNKVFVIGLGAGDSGLITLKAYEILKGCDVVITPKSKLSPRSVALEIVKDIVEKDRIEFFNFPTTNDEGDLKEAYDREANRIKQLISQGKRVAYTTIGDVSIYSTFNYLSERLTHLGVDFEIVEGVPSFISLANRVKKPLVLKGESFAVVELKEGVDKIVRLFELVDTVVVMKIGGRIRQLFELIRSVKLEYAYLGSRLYLEGERIIDLMDAKQDEISDAYLSVAILKRLK</sequence>
<evidence type="ECO:0000259" key="8">
    <source>
        <dbReference type="Pfam" id="PF00590"/>
    </source>
</evidence>
<dbReference type="STRING" id="760142.Hipma_1606"/>
<dbReference type="InterPro" id="IPR012382">
    <property type="entry name" value="CobI/CbiL"/>
</dbReference>
<dbReference type="GO" id="GO:0009236">
    <property type="term" value="P:cobalamin biosynthetic process"/>
    <property type="evidence" value="ECO:0007669"/>
    <property type="project" value="UniProtKB-UniRule"/>
</dbReference>
<feature type="domain" description="Tetrapyrrole methylase" evidence="8">
    <location>
        <begin position="3"/>
        <end position="206"/>
    </location>
</feature>
<accession>F2LU96</accession>
<evidence type="ECO:0000256" key="3">
    <source>
        <dbReference type="ARBA" id="ARBA00022573"/>
    </source>
</evidence>
<dbReference type="InterPro" id="IPR035996">
    <property type="entry name" value="4pyrrol_Methylase_sf"/>
</dbReference>
<dbReference type="InterPro" id="IPR014776">
    <property type="entry name" value="4pyrrole_Mease_sub2"/>
</dbReference>
<dbReference type="CDD" id="cd11645">
    <property type="entry name" value="Precorrin_2_C20_MT"/>
    <property type="match status" value="1"/>
</dbReference>
<gene>
    <name evidence="9" type="ordered locus">Hipma_1606</name>
</gene>
<dbReference type="Pfam" id="PF00590">
    <property type="entry name" value="TP_methylase"/>
    <property type="match status" value="1"/>
</dbReference>
<comment type="pathway">
    <text evidence="1">Cofactor biosynthesis; adenosylcobalamin biosynthesis.</text>
</comment>
<keyword evidence="4 9" id="KW-0489">Methyltransferase</keyword>
<protein>
    <submittedName>
        <fullName evidence="9">Precorrin-2 C20-methyltransferase</fullName>
    </submittedName>
</protein>
<dbReference type="PANTHER" id="PTHR43467:SF2">
    <property type="entry name" value="COBALT-PRECORRIN-2 C(20)-METHYLTRANSFERASE"/>
    <property type="match status" value="1"/>
</dbReference>
<reference evidence="10" key="2">
    <citation type="submission" date="2011-03" db="EMBL/GenBank/DDBJ databases">
        <title>The complete genome of Hippea maritima DSM 10411.</title>
        <authorList>
            <consortium name="US DOE Joint Genome Institute (JGI-PGF)"/>
            <person name="Lucas S."/>
            <person name="Copeland A."/>
            <person name="Lapidus A."/>
            <person name="Bruce D."/>
            <person name="Goodwin L."/>
            <person name="Pitluck S."/>
            <person name="Peters L."/>
            <person name="Kyrpides N."/>
            <person name="Mavromatis K."/>
            <person name="Pagani I."/>
            <person name="Ivanova N."/>
            <person name="Mikhailova N."/>
            <person name="Lu M."/>
            <person name="Detter J.C."/>
            <person name="Tapia R."/>
            <person name="Han C."/>
            <person name="Land M."/>
            <person name="Hauser L."/>
            <person name="Markowitz V."/>
            <person name="Cheng J.-F."/>
            <person name="Hugenholtz P."/>
            <person name="Woyke T."/>
            <person name="Wu D."/>
            <person name="Spring S."/>
            <person name="Schroeder M."/>
            <person name="Brambilla E."/>
            <person name="Klenk H.-P."/>
            <person name="Eisen J.A."/>
        </authorList>
    </citation>
    <scope>NUCLEOTIDE SEQUENCE [LARGE SCALE GENOMIC DNA]</scope>
    <source>
        <strain evidence="10">ATCC 700847 / DSM 10411 / MH2</strain>
    </source>
</reference>
<dbReference type="GO" id="GO:0030788">
    <property type="term" value="F:precorrin-2 C20-methyltransferase activity"/>
    <property type="evidence" value="ECO:0007669"/>
    <property type="project" value="InterPro"/>
</dbReference>
<evidence type="ECO:0000256" key="1">
    <source>
        <dbReference type="ARBA" id="ARBA00004953"/>
    </source>
</evidence>
<dbReference type="AlphaFoldDB" id="F2LU96"/>
<dbReference type="UniPathway" id="UPA00148"/>
<dbReference type="SUPFAM" id="SSF53790">
    <property type="entry name" value="Tetrapyrrole methylase"/>
    <property type="match status" value="1"/>
</dbReference>
<evidence type="ECO:0000256" key="5">
    <source>
        <dbReference type="ARBA" id="ARBA00022679"/>
    </source>
</evidence>
<dbReference type="InterPro" id="IPR000878">
    <property type="entry name" value="4pyrrol_Mease"/>
</dbReference>
<evidence type="ECO:0000313" key="10">
    <source>
        <dbReference type="Proteomes" id="UP000008139"/>
    </source>
</evidence>
<evidence type="ECO:0000256" key="6">
    <source>
        <dbReference type="ARBA" id="ARBA00022691"/>
    </source>
</evidence>
<evidence type="ECO:0000256" key="2">
    <source>
        <dbReference type="ARBA" id="ARBA00005879"/>
    </source>
</evidence>
<keyword evidence="5 9" id="KW-0808">Transferase</keyword>
<dbReference type="Proteomes" id="UP000008139">
    <property type="component" value="Chromosome"/>
</dbReference>
<dbReference type="EMBL" id="CP002606">
    <property type="protein sequence ID" value="AEA34559.1"/>
    <property type="molecule type" value="Genomic_DNA"/>
</dbReference>
<dbReference type="InterPro" id="IPR006364">
    <property type="entry name" value="CobI/CbiL/CobIJ_dom"/>
</dbReference>
<keyword evidence="10" id="KW-1185">Reference proteome</keyword>
<dbReference type="KEGG" id="hmr:Hipma_1606"/>
<organism evidence="9 10">
    <name type="scientific">Hippea maritima (strain ATCC 700847 / DSM 10411 / MH2)</name>
    <dbReference type="NCBI Taxonomy" id="760142"/>
    <lineage>
        <taxon>Bacteria</taxon>
        <taxon>Pseudomonadati</taxon>
        <taxon>Campylobacterota</taxon>
        <taxon>Desulfurellia</taxon>
        <taxon>Desulfurellales</taxon>
        <taxon>Hippeaceae</taxon>
        <taxon>Hippea</taxon>
    </lineage>
</organism>
<dbReference type="Gene3D" id="3.40.1010.10">
    <property type="entry name" value="Cobalt-precorrin-4 Transmethylase, Domain 1"/>
    <property type="match status" value="1"/>
</dbReference>
<dbReference type="HOGENOM" id="CLU_076014_2_1_7"/>
<dbReference type="InParanoid" id="F2LU96"/>
<name>F2LU96_HIPMA</name>
<keyword evidence="3" id="KW-0169">Cobalamin biosynthesis</keyword>
<evidence type="ECO:0000256" key="4">
    <source>
        <dbReference type="ARBA" id="ARBA00022603"/>
    </source>
</evidence>
<dbReference type="InterPro" id="IPR014777">
    <property type="entry name" value="4pyrrole_Mease_sub1"/>
</dbReference>
<evidence type="ECO:0000256" key="7">
    <source>
        <dbReference type="PIRNR" id="PIRNR036427"/>
    </source>
</evidence>
<dbReference type="PIRSF" id="PIRSF036427">
    <property type="entry name" value="Precrrn-2_mtase"/>
    <property type="match status" value="1"/>
</dbReference>
<evidence type="ECO:0000313" key="9">
    <source>
        <dbReference type="EMBL" id="AEA34559.1"/>
    </source>
</evidence>